<gene>
    <name evidence="5" type="ORF">FYJ34_03430</name>
</gene>
<keyword evidence="6" id="KW-1185">Reference proteome</keyword>
<dbReference type="AlphaFoldDB" id="A0A6N7V246"/>
<evidence type="ECO:0000256" key="2">
    <source>
        <dbReference type="ARBA" id="ARBA00022490"/>
    </source>
</evidence>
<dbReference type="PROSITE" id="PS51350">
    <property type="entry name" value="PTS_HPR_DOM"/>
    <property type="match status" value="1"/>
</dbReference>
<dbReference type="InterPro" id="IPR035895">
    <property type="entry name" value="HPr-like_sf"/>
</dbReference>
<dbReference type="RefSeq" id="WP_154476278.1">
    <property type="nucleotide sequence ID" value="NZ_JAQYBV010000068.1"/>
</dbReference>
<evidence type="ECO:0000313" key="6">
    <source>
        <dbReference type="Proteomes" id="UP000434409"/>
    </source>
</evidence>
<dbReference type="InterPro" id="IPR050399">
    <property type="entry name" value="HPr"/>
</dbReference>
<feature type="domain" description="HPr" evidence="4">
    <location>
        <begin position="1"/>
        <end position="85"/>
    </location>
</feature>
<name>A0A6N7V246_9FIRM</name>
<reference evidence="5 6" key="1">
    <citation type="submission" date="2019-08" db="EMBL/GenBank/DDBJ databases">
        <title>In-depth cultivation of the pig gut microbiome towards novel bacterial diversity and tailored functional studies.</title>
        <authorList>
            <person name="Wylensek D."/>
            <person name="Hitch T.C.A."/>
            <person name="Clavel T."/>
        </authorList>
    </citation>
    <scope>NUCLEOTIDE SEQUENCE [LARGE SCALE GENOMIC DNA]</scope>
    <source>
        <strain evidence="5 6">68-1-5</strain>
    </source>
</reference>
<dbReference type="PRINTS" id="PR00107">
    <property type="entry name" value="PHOSPHOCPHPR"/>
</dbReference>
<accession>A0A6N7V246</accession>
<evidence type="ECO:0000259" key="4">
    <source>
        <dbReference type="PROSITE" id="PS51350"/>
    </source>
</evidence>
<dbReference type="GO" id="GO:0009401">
    <property type="term" value="P:phosphoenolpyruvate-dependent sugar phosphotransferase system"/>
    <property type="evidence" value="ECO:0007669"/>
    <property type="project" value="UniProtKB-KW"/>
</dbReference>
<dbReference type="GO" id="GO:0005737">
    <property type="term" value="C:cytoplasm"/>
    <property type="evidence" value="ECO:0007669"/>
    <property type="project" value="UniProtKB-SubCell"/>
</dbReference>
<dbReference type="Pfam" id="PF00381">
    <property type="entry name" value="PTS-HPr"/>
    <property type="match status" value="1"/>
</dbReference>
<evidence type="ECO:0000256" key="1">
    <source>
        <dbReference type="ARBA" id="ARBA00004496"/>
    </source>
</evidence>
<organism evidence="5 6">
    <name type="scientific">Suipraeoptans intestinalis</name>
    <dbReference type="NCBI Taxonomy" id="2606628"/>
    <lineage>
        <taxon>Bacteria</taxon>
        <taxon>Bacillati</taxon>
        <taxon>Bacillota</taxon>
        <taxon>Clostridia</taxon>
        <taxon>Lachnospirales</taxon>
        <taxon>Lachnospiraceae</taxon>
        <taxon>Suipraeoptans</taxon>
    </lineage>
</organism>
<dbReference type="NCBIfam" id="TIGR01003">
    <property type="entry name" value="PTS_HPr_family"/>
    <property type="match status" value="1"/>
</dbReference>
<keyword evidence="3" id="KW-0598">Phosphotransferase system</keyword>
<protein>
    <submittedName>
        <fullName evidence="5">HPr family phosphocarrier protein</fullName>
    </submittedName>
</protein>
<dbReference type="Gene3D" id="3.30.1340.10">
    <property type="entry name" value="HPr-like"/>
    <property type="match status" value="1"/>
</dbReference>
<dbReference type="Proteomes" id="UP000434409">
    <property type="component" value="Unassembled WGS sequence"/>
</dbReference>
<evidence type="ECO:0000313" key="5">
    <source>
        <dbReference type="EMBL" id="MSR93342.1"/>
    </source>
</evidence>
<comment type="subcellular location">
    <subcellularLocation>
        <location evidence="1">Cytoplasm</location>
    </subcellularLocation>
</comment>
<dbReference type="InterPro" id="IPR000032">
    <property type="entry name" value="HPr-like"/>
</dbReference>
<evidence type="ECO:0000256" key="3">
    <source>
        <dbReference type="ARBA" id="ARBA00022683"/>
    </source>
</evidence>
<sequence>MKEFTYVIADPQGIHARPAGLFVKKASEFASSVVIGKGEKSADAKRIFGVMGLGVKNGDEIFIRVEGADEENAAEVLEAFLKENL</sequence>
<dbReference type="CDD" id="cd00367">
    <property type="entry name" value="PTS-HPr_like"/>
    <property type="match status" value="1"/>
</dbReference>
<dbReference type="PANTHER" id="PTHR33705:SF2">
    <property type="entry name" value="PHOSPHOCARRIER PROTEIN NPR"/>
    <property type="match status" value="1"/>
</dbReference>
<dbReference type="PANTHER" id="PTHR33705">
    <property type="entry name" value="PHOSPHOCARRIER PROTEIN HPR"/>
    <property type="match status" value="1"/>
</dbReference>
<proteinExistence type="predicted"/>
<keyword evidence="2" id="KW-0963">Cytoplasm</keyword>
<comment type="caution">
    <text evidence="5">The sequence shown here is derived from an EMBL/GenBank/DDBJ whole genome shotgun (WGS) entry which is preliminary data.</text>
</comment>
<dbReference type="SUPFAM" id="SSF55594">
    <property type="entry name" value="HPr-like"/>
    <property type="match status" value="1"/>
</dbReference>
<dbReference type="EMBL" id="VULY01000018">
    <property type="protein sequence ID" value="MSR93342.1"/>
    <property type="molecule type" value="Genomic_DNA"/>
</dbReference>